<evidence type="ECO:0000313" key="4">
    <source>
        <dbReference type="EMBL" id="BBO66337.1"/>
    </source>
</evidence>
<dbReference type="InterPro" id="IPR020287">
    <property type="entry name" value="Tail_sheath_C"/>
</dbReference>
<dbReference type="Pfam" id="PF17482">
    <property type="entry name" value="Phage_sheath_1C"/>
    <property type="match status" value="1"/>
</dbReference>
<dbReference type="InterPro" id="IPR035089">
    <property type="entry name" value="Phage_sheath_subtilisin"/>
</dbReference>
<feature type="domain" description="Tail sheath protein subtilisin-like" evidence="2">
    <location>
        <begin position="342"/>
        <end position="501"/>
    </location>
</feature>
<gene>
    <name evidence="4" type="ORF">DSCA_02670</name>
</gene>
<evidence type="ECO:0000259" key="3">
    <source>
        <dbReference type="Pfam" id="PF17482"/>
    </source>
</evidence>
<dbReference type="AlphaFoldDB" id="A0A5K7YP09"/>
<evidence type="ECO:0008006" key="6">
    <source>
        <dbReference type="Google" id="ProtNLM"/>
    </source>
</evidence>
<name>A0A5K7YP09_9BACT</name>
<comment type="similarity">
    <text evidence="1">Belongs to the myoviridae tail sheath protein family.</text>
</comment>
<dbReference type="InterPro" id="IPR052042">
    <property type="entry name" value="Tail_sheath_structural"/>
</dbReference>
<dbReference type="OrthoDB" id="9767864at2"/>
<protein>
    <recommendedName>
        <fullName evidence="6">Tail protein</fullName>
    </recommendedName>
</protein>
<evidence type="ECO:0000313" key="5">
    <source>
        <dbReference type="Proteomes" id="UP000427906"/>
    </source>
</evidence>
<dbReference type="Proteomes" id="UP000427906">
    <property type="component" value="Chromosome"/>
</dbReference>
<dbReference type="PANTHER" id="PTHR35861">
    <property type="match status" value="1"/>
</dbReference>
<reference evidence="4 5" key="1">
    <citation type="submission" date="2019-11" db="EMBL/GenBank/DDBJ databases">
        <title>Comparative genomics of hydrocarbon-degrading Desulfosarcina strains.</title>
        <authorList>
            <person name="Watanabe M."/>
            <person name="Kojima H."/>
            <person name="Fukui M."/>
        </authorList>
    </citation>
    <scope>NUCLEOTIDE SEQUENCE [LARGE SCALE GENOMIC DNA]</scope>
    <source>
        <strain evidence="4 5">PL12</strain>
    </source>
</reference>
<dbReference type="Pfam" id="PF04984">
    <property type="entry name" value="Phage_sheath_1"/>
    <property type="match status" value="1"/>
</dbReference>
<dbReference type="PANTHER" id="PTHR35861:SF1">
    <property type="entry name" value="PHAGE TAIL SHEATH PROTEIN"/>
    <property type="match status" value="1"/>
</dbReference>
<keyword evidence="5" id="KW-1185">Reference proteome</keyword>
<proteinExistence type="inferred from homology"/>
<accession>A0A5K7YP09</accession>
<dbReference type="RefSeq" id="WP_155314730.1">
    <property type="nucleotide sequence ID" value="NZ_AP021874.1"/>
</dbReference>
<organism evidence="4 5">
    <name type="scientific">Desulfosarcina alkanivorans</name>
    <dbReference type="NCBI Taxonomy" id="571177"/>
    <lineage>
        <taxon>Bacteria</taxon>
        <taxon>Pseudomonadati</taxon>
        <taxon>Thermodesulfobacteriota</taxon>
        <taxon>Desulfobacteria</taxon>
        <taxon>Desulfobacterales</taxon>
        <taxon>Desulfosarcinaceae</taxon>
        <taxon>Desulfosarcina</taxon>
    </lineage>
</organism>
<feature type="domain" description="Tail sheath protein C-terminal" evidence="3">
    <location>
        <begin position="504"/>
        <end position="605"/>
    </location>
</feature>
<dbReference type="EMBL" id="AP021874">
    <property type="protein sequence ID" value="BBO66337.1"/>
    <property type="molecule type" value="Genomic_DNA"/>
</dbReference>
<dbReference type="KEGG" id="dalk:DSCA_02670"/>
<sequence>MATYLSPGVYTREIDFSYYVKQISTSSCGMVGVAERGPINKPVLVTSWEQFINKFGSYLQAGYLAYAARAFFDNGGSVLYVNRIAHLTDPTDKSSLTAVKSSVTLKDRRAVAAMLETGTAGTDRITWLARQAGVDGNGISIELVASGTDTQLSVDVTGQAITVNLATDSAGDPAATADQVAQAIAAKPEADALVQATTEDTGIVQSAASANLAGGQDAQDTLRMLAVNEGVWGDRLSVQIEDGTLDPATGFNLVVRFKDEVVEVFKDLSMDESASNHVELAINERSEFISVEDLGPLSGTPDDRPAKGGFSLFGGDDGLVDLNDIDYIGDPSQHTGFYAFDEIDALNMLMAPGVTTANVIHAGITYAENRKDLMLVAEAPIHLEPLETVNFRKGQGMYSHAAFNSSYAALYYPWLEISDPVTGKKKLIPPSGAVAGCYARSDQKTYVWYAPAGIDRGRIFNALSLGYKASRGERDVIYPEGVNVIASFPDTGINIWGQKTLQSQPSALDRVNVRRLMMYIEEAIAESSRFVVFEPNNPQTWRALIRLINPFLQDIKDKGGFYDFAVQCDEETNTPAVIDRNELVARIFVKPTKTAEFIELNFVLTATGADFKEIFKTA</sequence>
<dbReference type="Gene3D" id="3.40.50.11780">
    <property type="match status" value="2"/>
</dbReference>
<evidence type="ECO:0000256" key="1">
    <source>
        <dbReference type="ARBA" id="ARBA00008005"/>
    </source>
</evidence>
<evidence type="ECO:0000259" key="2">
    <source>
        <dbReference type="Pfam" id="PF04984"/>
    </source>
</evidence>